<dbReference type="EMBL" id="RDQH01000331">
    <property type="protein sequence ID" value="RXH97725.1"/>
    <property type="molecule type" value="Genomic_DNA"/>
</dbReference>
<reference evidence="2 3" key="1">
    <citation type="submission" date="2018-10" db="EMBL/GenBank/DDBJ databases">
        <title>A high-quality apple genome assembly.</title>
        <authorList>
            <person name="Hu J."/>
        </authorList>
    </citation>
    <scope>NUCLEOTIDE SEQUENCE [LARGE SCALE GENOMIC DNA]</scope>
    <source>
        <strain evidence="3">cv. HFTH1</strain>
        <tissue evidence="2">Young leaf</tissue>
    </source>
</reference>
<evidence type="ECO:0000256" key="1">
    <source>
        <dbReference type="SAM" id="Phobius"/>
    </source>
</evidence>
<keyword evidence="3" id="KW-1185">Reference proteome</keyword>
<keyword evidence="1" id="KW-0812">Transmembrane</keyword>
<keyword evidence="1" id="KW-1133">Transmembrane helix</keyword>
<dbReference type="AlphaFoldDB" id="A0A498JRC5"/>
<organism evidence="2 3">
    <name type="scientific">Malus domestica</name>
    <name type="common">Apple</name>
    <name type="synonym">Pyrus malus</name>
    <dbReference type="NCBI Taxonomy" id="3750"/>
    <lineage>
        <taxon>Eukaryota</taxon>
        <taxon>Viridiplantae</taxon>
        <taxon>Streptophyta</taxon>
        <taxon>Embryophyta</taxon>
        <taxon>Tracheophyta</taxon>
        <taxon>Spermatophyta</taxon>
        <taxon>Magnoliopsida</taxon>
        <taxon>eudicotyledons</taxon>
        <taxon>Gunneridae</taxon>
        <taxon>Pentapetalae</taxon>
        <taxon>rosids</taxon>
        <taxon>fabids</taxon>
        <taxon>Rosales</taxon>
        <taxon>Rosaceae</taxon>
        <taxon>Amygdaloideae</taxon>
        <taxon>Maleae</taxon>
        <taxon>Malus</taxon>
    </lineage>
</organism>
<gene>
    <name evidence="2" type="ORF">DVH24_010050</name>
</gene>
<sequence length="278" mass="31943">MKELDTIIEVPFCCFFPHLKDAFVHYFHAFVVDGCSIWTESFPFFFSCFPLPSHRSRSLFCSSRPYPLSISVCGASPITACSVPLKPLKASSIRSLFQVYPVDFCFSFHCCLSICIASLILALSVCVQRHKICNKFPSIQEGCWVEFGYTDSAAVYHTKNLKNLEFFGFKAICSQRPRRFVLKRTSYRYRLNPQSQYNDLMFRADPCHQTYSDRLTSNIRGLTIRHLSPDVTTSVFRHTKKSHRLKSIGLTIRHLNPDVTTSVFRHPKKSVRLKPIGC</sequence>
<dbReference type="Proteomes" id="UP000290289">
    <property type="component" value="Chromosome 5"/>
</dbReference>
<feature type="transmembrane region" description="Helical" evidence="1">
    <location>
        <begin position="106"/>
        <end position="127"/>
    </location>
</feature>
<proteinExistence type="predicted"/>
<evidence type="ECO:0000313" key="3">
    <source>
        <dbReference type="Proteomes" id="UP000290289"/>
    </source>
</evidence>
<keyword evidence="1" id="KW-0472">Membrane</keyword>
<comment type="caution">
    <text evidence="2">The sequence shown here is derived from an EMBL/GenBank/DDBJ whole genome shotgun (WGS) entry which is preliminary data.</text>
</comment>
<name>A0A498JRC5_MALDO</name>
<accession>A0A498JRC5</accession>
<protein>
    <submittedName>
        <fullName evidence="2">Uncharacterized protein</fullName>
    </submittedName>
</protein>
<evidence type="ECO:0000313" key="2">
    <source>
        <dbReference type="EMBL" id="RXH97725.1"/>
    </source>
</evidence>